<evidence type="ECO:0000313" key="2">
    <source>
        <dbReference type="Proteomes" id="UP000215914"/>
    </source>
</evidence>
<organism evidence="1 2">
    <name type="scientific">Helianthus annuus</name>
    <name type="common">Common sunflower</name>
    <dbReference type="NCBI Taxonomy" id="4232"/>
    <lineage>
        <taxon>Eukaryota</taxon>
        <taxon>Viridiplantae</taxon>
        <taxon>Streptophyta</taxon>
        <taxon>Embryophyta</taxon>
        <taxon>Tracheophyta</taxon>
        <taxon>Spermatophyta</taxon>
        <taxon>Magnoliopsida</taxon>
        <taxon>eudicotyledons</taxon>
        <taxon>Gunneridae</taxon>
        <taxon>Pentapetalae</taxon>
        <taxon>asterids</taxon>
        <taxon>campanulids</taxon>
        <taxon>Asterales</taxon>
        <taxon>Asteraceae</taxon>
        <taxon>Asteroideae</taxon>
        <taxon>Heliantheae alliance</taxon>
        <taxon>Heliantheae</taxon>
        <taxon>Helianthus</taxon>
    </lineage>
</organism>
<proteinExistence type="predicted"/>
<comment type="caution">
    <text evidence="1">The sequence shown here is derived from an EMBL/GenBank/DDBJ whole genome shotgun (WGS) entry which is preliminary data.</text>
</comment>
<dbReference type="AlphaFoldDB" id="A0A9K3JM92"/>
<dbReference type="EMBL" id="MNCJ02000317">
    <property type="protein sequence ID" value="KAF5817599.1"/>
    <property type="molecule type" value="Genomic_DNA"/>
</dbReference>
<reference evidence="1" key="1">
    <citation type="journal article" date="2017" name="Nature">
        <title>The sunflower genome provides insights into oil metabolism, flowering and Asterid evolution.</title>
        <authorList>
            <person name="Badouin H."/>
            <person name="Gouzy J."/>
            <person name="Grassa C.J."/>
            <person name="Murat F."/>
            <person name="Staton S.E."/>
            <person name="Cottret L."/>
            <person name="Lelandais-Briere C."/>
            <person name="Owens G.L."/>
            <person name="Carrere S."/>
            <person name="Mayjonade B."/>
            <person name="Legrand L."/>
            <person name="Gill N."/>
            <person name="Kane N.C."/>
            <person name="Bowers J.E."/>
            <person name="Hubner S."/>
            <person name="Bellec A."/>
            <person name="Berard A."/>
            <person name="Berges H."/>
            <person name="Blanchet N."/>
            <person name="Boniface M.C."/>
            <person name="Brunel D."/>
            <person name="Catrice O."/>
            <person name="Chaidir N."/>
            <person name="Claudel C."/>
            <person name="Donnadieu C."/>
            <person name="Faraut T."/>
            <person name="Fievet G."/>
            <person name="Helmstetter N."/>
            <person name="King M."/>
            <person name="Knapp S.J."/>
            <person name="Lai Z."/>
            <person name="Le Paslier M.C."/>
            <person name="Lippi Y."/>
            <person name="Lorenzon L."/>
            <person name="Mandel J.R."/>
            <person name="Marage G."/>
            <person name="Marchand G."/>
            <person name="Marquand E."/>
            <person name="Bret-Mestries E."/>
            <person name="Morien E."/>
            <person name="Nambeesan S."/>
            <person name="Nguyen T."/>
            <person name="Pegot-Espagnet P."/>
            <person name="Pouilly N."/>
            <person name="Raftis F."/>
            <person name="Sallet E."/>
            <person name="Schiex T."/>
            <person name="Thomas J."/>
            <person name="Vandecasteele C."/>
            <person name="Vares D."/>
            <person name="Vear F."/>
            <person name="Vautrin S."/>
            <person name="Crespi M."/>
            <person name="Mangin B."/>
            <person name="Burke J.M."/>
            <person name="Salse J."/>
            <person name="Munos S."/>
            <person name="Vincourt P."/>
            <person name="Rieseberg L.H."/>
            <person name="Langlade N.B."/>
        </authorList>
    </citation>
    <scope>NUCLEOTIDE SEQUENCE</scope>
    <source>
        <tissue evidence="1">Leaves</tissue>
    </source>
</reference>
<gene>
    <name evidence="1" type="ORF">HanXRQr2_Chr02g0054901</name>
</gene>
<reference evidence="1" key="2">
    <citation type="submission" date="2020-06" db="EMBL/GenBank/DDBJ databases">
        <title>Helianthus annuus Genome sequencing and assembly Release 2.</title>
        <authorList>
            <person name="Gouzy J."/>
            <person name="Langlade N."/>
            <person name="Munos S."/>
        </authorList>
    </citation>
    <scope>NUCLEOTIDE SEQUENCE</scope>
    <source>
        <tissue evidence="1">Leaves</tissue>
    </source>
</reference>
<dbReference type="Proteomes" id="UP000215914">
    <property type="component" value="Unassembled WGS sequence"/>
</dbReference>
<accession>A0A9K3JM92</accession>
<protein>
    <submittedName>
        <fullName evidence="1">Uncharacterized protein</fullName>
    </submittedName>
</protein>
<keyword evidence="2" id="KW-1185">Reference proteome</keyword>
<dbReference type="Gramene" id="mRNA:HanXRQr2_Chr02g0054901">
    <property type="protein sequence ID" value="CDS:HanXRQr2_Chr02g0054901.1"/>
    <property type="gene ID" value="HanXRQr2_Chr02g0054901"/>
</dbReference>
<sequence length="57" mass="6152">MQDFPKERFAGGDWWWLSVTEGGDSGEGVVGMVVVQWWCGGVNGGGSGGEMFVQVWV</sequence>
<evidence type="ECO:0000313" key="1">
    <source>
        <dbReference type="EMBL" id="KAF5817599.1"/>
    </source>
</evidence>
<name>A0A9K3JM92_HELAN</name>